<name>A0AAN9QVX1_CANGL</name>
<evidence type="ECO:0000313" key="1">
    <source>
        <dbReference type="EMBL" id="KAK7349862.1"/>
    </source>
</evidence>
<sequence>MAMKIDFDPLHLKANMAKPYNINMAGITSFGDVKEVIDLAIQDFEKQFREIFPNSESLVYEWLALLTSHNSGSLPISILVITAADALSFPFRHHHHHSYG</sequence>
<comment type="caution">
    <text evidence="1">The sequence shown here is derived from an EMBL/GenBank/DDBJ whole genome shotgun (WGS) entry which is preliminary data.</text>
</comment>
<proteinExistence type="predicted"/>
<evidence type="ECO:0000313" key="2">
    <source>
        <dbReference type="Proteomes" id="UP001367508"/>
    </source>
</evidence>
<accession>A0AAN9QVX1</accession>
<dbReference type="Proteomes" id="UP001367508">
    <property type="component" value="Unassembled WGS sequence"/>
</dbReference>
<protein>
    <submittedName>
        <fullName evidence="1">Uncharacterized protein</fullName>
    </submittedName>
</protein>
<dbReference type="EMBL" id="JAYMYQ010000002">
    <property type="protein sequence ID" value="KAK7349862.1"/>
    <property type="molecule type" value="Genomic_DNA"/>
</dbReference>
<organism evidence="1 2">
    <name type="scientific">Canavalia gladiata</name>
    <name type="common">Sword bean</name>
    <name type="synonym">Dolichos gladiatus</name>
    <dbReference type="NCBI Taxonomy" id="3824"/>
    <lineage>
        <taxon>Eukaryota</taxon>
        <taxon>Viridiplantae</taxon>
        <taxon>Streptophyta</taxon>
        <taxon>Embryophyta</taxon>
        <taxon>Tracheophyta</taxon>
        <taxon>Spermatophyta</taxon>
        <taxon>Magnoliopsida</taxon>
        <taxon>eudicotyledons</taxon>
        <taxon>Gunneridae</taxon>
        <taxon>Pentapetalae</taxon>
        <taxon>rosids</taxon>
        <taxon>fabids</taxon>
        <taxon>Fabales</taxon>
        <taxon>Fabaceae</taxon>
        <taxon>Papilionoideae</taxon>
        <taxon>50 kb inversion clade</taxon>
        <taxon>NPAAA clade</taxon>
        <taxon>indigoferoid/millettioid clade</taxon>
        <taxon>Phaseoleae</taxon>
        <taxon>Canavalia</taxon>
    </lineage>
</organism>
<keyword evidence="2" id="KW-1185">Reference proteome</keyword>
<gene>
    <name evidence="1" type="ORF">VNO77_07637</name>
</gene>
<dbReference type="AlphaFoldDB" id="A0AAN9QVX1"/>
<reference evidence="1 2" key="1">
    <citation type="submission" date="2024-01" db="EMBL/GenBank/DDBJ databases">
        <title>The genomes of 5 underutilized Papilionoideae crops provide insights into root nodulation and disease resistanc.</title>
        <authorList>
            <person name="Jiang F."/>
        </authorList>
    </citation>
    <scope>NUCLEOTIDE SEQUENCE [LARGE SCALE GENOMIC DNA]</scope>
    <source>
        <strain evidence="1">LVBAO_FW01</strain>
        <tissue evidence="1">Leaves</tissue>
    </source>
</reference>